<dbReference type="PANTHER" id="PTHR43047:SF72">
    <property type="entry name" value="OSMOSENSING HISTIDINE PROTEIN KINASE SLN1"/>
    <property type="match status" value="1"/>
</dbReference>
<dbReference type="NCBIfam" id="TIGR00229">
    <property type="entry name" value="sensory_box"/>
    <property type="match status" value="1"/>
</dbReference>
<dbReference type="SMART" id="SM00448">
    <property type="entry name" value="REC"/>
    <property type="match status" value="1"/>
</dbReference>
<dbReference type="SMART" id="SM00062">
    <property type="entry name" value="PBPb"/>
    <property type="match status" value="1"/>
</dbReference>
<dbReference type="Pfam" id="PF00497">
    <property type="entry name" value="SBP_bac_3"/>
    <property type="match status" value="1"/>
</dbReference>
<dbReference type="HOGENOM" id="CLU_292526_0_0_7"/>
<dbReference type="KEGG" id="dps:DP0883"/>
<dbReference type="eggNOG" id="COG0784">
    <property type="taxonomic scope" value="Bacteria"/>
</dbReference>
<dbReference type="RefSeq" id="WP_011188126.1">
    <property type="nucleotide sequence ID" value="NC_006138.1"/>
</dbReference>
<protein>
    <recommendedName>
        <fullName evidence="2">histidine kinase</fullName>
        <ecNumber evidence="2">2.7.13.3</ecNumber>
    </recommendedName>
</protein>
<reference evidence="13" key="1">
    <citation type="journal article" date="2004" name="Environ. Microbiol.">
        <title>The genome of Desulfotalea psychrophila, a sulfate-reducing bacterium from permanently cold Arctic sediments.</title>
        <authorList>
            <person name="Rabus R."/>
            <person name="Ruepp A."/>
            <person name="Frickey T."/>
            <person name="Rattei T."/>
            <person name="Fartmann B."/>
            <person name="Stark M."/>
            <person name="Bauer M."/>
            <person name="Zibat A."/>
            <person name="Lombardot T."/>
            <person name="Becker I."/>
            <person name="Amann J."/>
            <person name="Gellner K."/>
            <person name="Teeling H."/>
            <person name="Leuschner W.D."/>
            <person name="Gloeckner F.-O."/>
            <person name="Lupas A.N."/>
            <person name="Amann R."/>
            <person name="Klenk H.-P."/>
        </authorList>
    </citation>
    <scope>NUCLEOTIDE SEQUENCE [LARGE SCALE GENOMIC DNA]</scope>
    <source>
        <strain evidence="13">DSM 12343 / LSv54</strain>
    </source>
</reference>
<dbReference type="SUPFAM" id="SSF47226">
    <property type="entry name" value="Histidine-containing phosphotransfer domain, HPT domain"/>
    <property type="match status" value="1"/>
</dbReference>
<feature type="chain" id="PRO_5004270927" description="histidine kinase" evidence="8">
    <location>
        <begin position="24"/>
        <end position="1041"/>
    </location>
</feature>
<dbReference type="GO" id="GO:0000155">
    <property type="term" value="F:phosphorelay sensor kinase activity"/>
    <property type="evidence" value="ECO:0007669"/>
    <property type="project" value="InterPro"/>
</dbReference>
<dbReference type="Gene3D" id="3.40.50.2300">
    <property type="match status" value="1"/>
</dbReference>
<name>Q6APW1_DESPS</name>
<dbReference type="PANTHER" id="PTHR43047">
    <property type="entry name" value="TWO-COMPONENT HISTIDINE PROTEIN KINASE"/>
    <property type="match status" value="1"/>
</dbReference>
<dbReference type="AlphaFoldDB" id="Q6APW1"/>
<dbReference type="SUPFAM" id="SSF52172">
    <property type="entry name" value="CheY-like"/>
    <property type="match status" value="1"/>
</dbReference>
<dbReference type="eggNOG" id="COG0834">
    <property type="taxonomic scope" value="Bacteria"/>
</dbReference>
<dbReference type="CDD" id="cd17546">
    <property type="entry name" value="REC_hyHK_CKI1_RcsC-like"/>
    <property type="match status" value="1"/>
</dbReference>
<evidence type="ECO:0000256" key="3">
    <source>
        <dbReference type="ARBA" id="ARBA00022553"/>
    </source>
</evidence>
<dbReference type="GO" id="GO:0005886">
    <property type="term" value="C:plasma membrane"/>
    <property type="evidence" value="ECO:0007669"/>
    <property type="project" value="TreeGrafter"/>
</dbReference>
<dbReference type="Proteomes" id="UP000000602">
    <property type="component" value="Chromosome"/>
</dbReference>
<evidence type="ECO:0000256" key="6">
    <source>
        <dbReference type="PROSITE-ProRule" id="PRU00169"/>
    </source>
</evidence>
<evidence type="ECO:0000313" key="13">
    <source>
        <dbReference type="Proteomes" id="UP000000602"/>
    </source>
</evidence>
<organism evidence="12 13">
    <name type="scientific">Desulfotalea psychrophila (strain LSv54 / DSM 12343)</name>
    <dbReference type="NCBI Taxonomy" id="177439"/>
    <lineage>
        <taxon>Bacteria</taxon>
        <taxon>Pseudomonadati</taxon>
        <taxon>Thermodesulfobacteriota</taxon>
        <taxon>Desulfobulbia</taxon>
        <taxon>Desulfobulbales</taxon>
        <taxon>Desulfocapsaceae</taxon>
        <taxon>Desulfotalea</taxon>
    </lineage>
</organism>
<dbReference type="Gene3D" id="3.30.565.10">
    <property type="entry name" value="Histidine kinase-like ATPase, C-terminal domain"/>
    <property type="match status" value="1"/>
</dbReference>
<dbReference type="SUPFAM" id="SSF55785">
    <property type="entry name" value="PYP-like sensor domain (PAS domain)"/>
    <property type="match status" value="1"/>
</dbReference>
<evidence type="ECO:0000259" key="11">
    <source>
        <dbReference type="PROSITE" id="PS50112"/>
    </source>
</evidence>
<evidence type="ECO:0000256" key="8">
    <source>
        <dbReference type="SAM" id="SignalP"/>
    </source>
</evidence>
<proteinExistence type="predicted"/>
<dbReference type="InterPro" id="IPR036097">
    <property type="entry name" value="HisK_dim/P_sf"/>
</dbReference>
<comment type="catalytic activity">
    <reaction evidence="1">
        <text>ATP + protein L-histidine = ADP + protein N-phospho-L-histidine.</text>
        <dbReference type="EC" id="2.7.13.3"/>
    </reaction>
</comment>
<dbReference type="CDD" id="cd16922">
    <property type="entry name" value="HATPase_EvgS-ArcB-TorS-like"/>
    <property type="match status" value="1"/>
</dbReference>
<feature type="domain" description="PAS" evidence="11">
    <location>
        <begin position="308"/>
        <end position="361"/>
    </location>
</feature>
<dbReference type="SMART" id="SM00388">
    <property type="entry name" value="HisKA"/>
    <property type="match status" value="1"/>
</dbReference>
<dbReference type="EMBL" id="CR522870">
    <property type="protein sequence ID" value="CAG35612.1"/>
    <property type="molecule type" value="Genomic_DNA"/>
</dbReference>
<dbReference type="CDD" id="cd01007">
    <property type="entry name" value="PBP2_BvgS_HisK_like"/>
    <property type="match status" value="1"/>
</dbReference>
<keyword evidence="7" id="KW-0472">Membrane</keyword>
<evidence type="ECO:0000256" key="5">
    <source>
        <dbReference type="ARBA" id="ARBA00022777"/>
    </source>
</evidence>
<dbReference type="FunFam" id="3.30.565.10:FF:000010">
    <property type="entry name" value="Sensor histidine kinase RcsC"/>
    <property type="match status" value="1"/>
</dbReference>
<keyword evidence="7" id="KW-0812">Transmembrane</keyword>
<feature type="transmembrane region" description="Helical" evidence="7">
    <location>
        <begin position="269"/>
        <end position="294"/>
    </location>
</feature>
<dbReference type="InterPro" id="IPR003594">
    <property type="entry name" value="HATPase_dom"/>
</dbReference>
<accession>Q6APW1</accession>
<dbReference type="SUPFAM" id="SSF53850">
    <property type="entry name" value="Periplasmic binding protein-like II"/>
    <property type="match status" value="1"/>
</dbReference>
<dbReference type="Pfam" id="PF00512">
    <property type="entry name" value="HisKA"/>
    <property type="match status" value="1"/>
</dbReference>
<dbReference type="PROSITE" id="PS50110">
    <property type="entry name" value="RESPONSE_REGULATORY"/>
    <property type="match status" value="1"/>
</dbReference>
<evidence type="ECO:0000256" key="7">
    <source>
        <dbReference type="SAM" id="Phobius"/>
    </source>
</evidence>
<keyword evidence="8" id="KW-0732">Signal</keyword>
<dbReference type="OrthoDB" id="9758705at2"/>
<dbReference type="InterPro" id="IPR036890">
    <property type="entry name" value="HATPase_C_sf"/>
</dbReference>
<dbReference type="SMART" id="SM00091">
    <property type="entry name" value="PAS"/>
    <property type="match status" value="1"/>
</dbReference>
<dbReference type="SMART" id="SM00387">
    <property type="entry name" value="HATPase_c"/>
    <property type="match status" value="1"/>
</dbReference>
<dbReference type="InterPro" id="IPR004358">
    <property type="entry name" value="Sig_transdc_His_kin-like_C"/>
</dbReference>
<dbReference type="InterPro" id="IPR000014">
    <property type="entry name" value="PAS"/>
</dbReference>
<dbReference type="InterPro" id="IPR003661">
    <property type="entry name" value="HisK_dim/P_dom"/>
</dbReference>
<dbReference type="InterPro" id="IPR011006">
    <property type="entry name" value="CheY-like_superfamily"/>
</dbReference>
<keyword evidence="7" id="KW-1133">Transmembrane helix</keyword>
<dbReference type="CDD" id="cd00130">
    <property type="entry name" value="PAS"/>
    <property type="match status" value="1"/>
</dbReference>
<dbReference type="SUPFAM" id="SSF55874">
    <property type="entry name" value="ATPase domain of HSP90 chaperone/DNA topoisomerase II/histidine kinase"/>
    <property type="match status" value="1"/>
</dbReference>
<keyword evidence="3 6" id="KW-0597">Phosphoprotein</keyword>
<dbReference type="STRING" id="177439.DP0883"/>
<dbReference type="PROSITE" id="PS50109">
    <property type="entry name" value="HIS_KIN"/>
    <property type="match status" value="1"/>
</dbReference>
<dbReference type="GO" id="GO:0009927">
    <property type="term" value="F:histidine phosphotransfer kinase activity"/>
    <property type="evidence" value="ECO:0007669"/>
    <property type="project" value="TreeGrafter"/>
</dbReference>
<gene>
    <name evidence="12" type="ordered locus">DP0883</name>
</gene>
<evidence type="ECO:0000259" key="9">
    <source>
        <dbReference type="PROSITE" id="PS50109"/>
    </source>
</evidence>
<dbReference type="EC" id="2.7.13.3" evidence="2"/>
<dbReference type="Pfam" id="PF00072">
    <property type="entry name" value="Response_reg"/>
    <property type="match status" value="1"/>
</dbReference>
<dbReference type="InterPro" id="IPR001789">
    <property type="entry name" value="Sig_transdc_resp-reg_receiver"/>
</dbReference>
<dbReference type="Gene3D" id="3.30.450.20">
    <property type="entry name" value="PAS domain"/>
    <property type="match status" value="1"/>
</dbReference>
<dbReference type="Gene3D" id="1.10.287.130">
    <property type="match status" value="1"/>
</dbReference>
<evidence type="ECO:0000256" key="1">
    <source>
        <dbReference type="ARBA" id="ARBA00000085"/>
    </source>
</evidence>
<dbReference type="Gene3D" id="1.20.120.160">
    <property type="entry name" value="HPT domain"/>
    <property type="match status" value="1"/>
</dbReference>
<dbReference type="InterPro" id="IPR001638">
    <property type="entry name" value="Solute-binding_3/MltF_N"/>
</dbReference>
<evidence type="ECO:0000313" key="12">
    <source>
        <dbReference type="EMBL" id="CAG35612.1"/>
    </source>
</evidence>
<dbReference type="Pfam" id="PF13426">
    <property type="entry name" value="PAS_9"/>
    <property type="match status" value="1"/>
</dbReference>
<sequence length="1041" mass="115671">MKRYFFSVISVCFLVVWAIPALASDLQLTPAEQSWLRAHPDIRLGVDPDYAPFESIEGGVYVGLAADYVSLVSKKLGLSLVPVPDLTWKEVMALAEQGELDLFPAVVQTPERNELWLFAKPHMAYSTVIFTRDDYWNVFGLADFAGKKVAVVRGYAILDFIRSAHPHLDIVLVDSVDMGLRQLEAGRVSAFVNDIATGVSAIQKMNLKNLKIAAYTDLKDKGLGFAVRKDWPELVAMIDKVLASITPEEHAAIHNRWIKVESFSPWQHWARWLFIGLAMVAVSLLAFTGWIYLLRKQVASRTTKLQASEAWTVAILDTASNPIITIDEDETVLSFNLGAERSFAYSAEEIIGQKVKILLPDLYEKYEDEFATSFFAKDDAHLIDMDREIDARRKNGTIFPIHLSVGEMIVSGKRMFVIILVDLSVQKQRNLELELARDAAEAAMEAKAIFLANMSHEIRTPMNAILGFLAIVLESSSLPADLRKHIVTAHGSAESLLVIINDVLDVSKFDSGRMELVFSVFHLPRTIGKALQTLYMPAQEKELNIHLNYDEDLPYCFLGDSVRLRQVIINLVANAIKFTEEGSITIEVKGTSGEDDLLLFTVVDTGIGIRPEQVARIFEPFTQADDSSTRNIGGTGLGLAICKEIVDLMGGRIWVESEKGKGSSFNFMVPLPRAECIKDCPKAGRPAETGDDCPKLAELSERAEPVSRKIFRILLAEDMKDNAELAQFRLEQQGHIVTHVWNGLEAVEAFQRDEFDLIFMDVQMPVLDGHSATRQIRKIERGAGGYIPIFALTASVMREDREKCIAAGMDVIIGKPIDFQFLFAKMEEIVSEGVGVVQRGWIDFSPVMAVAAVEQGLLTWANSVVYAGTLIDFSEAHLGDASTLQQLFQQNDIRGMQCLIHTLKGVAENLALSDLVKIISDVDSSLLMDDRERTTLLLLDLKEALKNVVVATGQLALAGEGAVQPVKKEDLKKIGDLLAELLVQLEEDNPAVVEPLVAELSQYLSQNDLLLLQKNIDDFEFVRAKLQVRKLADMLAIKLEV</sequence>
<dbReference type="eggNOG" id="COG2205">
    <property type="taxonomic scope" value="Bacteria"/>
</dbReference>
<evidence type="ECO:0000256" key="2">
    <source>
        <dbReference type="ARBA" id="ARBA00012438"/>
    </source>
</evidence>
<dbReference type="Gene3D" id="3.40.190.10">
    <property type="entry name" value="Periplasmic binding protein-like II"/>
    <property type="match status" value="2"/>
</dbReference>
<dbReference type="CDD" id="cd00082">
    <property type="entry name" value="HisKA"/>
    <property type="match status" value="1"/>
</dbReference>
<evidence type="ECO:0000259" key="10">
    <source>
        <dbReference type="PROSITE" id="PS50110"/>
    </source>
</evidence>
<dbReference type="SUPFAM" id="SSF47384">
    <property type="entry name" value="Homodimeric domain of signal transducing histidine kinase"/>
    <property type="match status" value="1"/>
</dbReference>
<dbReference type="Pfam" id="PF02518">
    <property type="entry name" value="HATPase_c"/>
    <property type="match status" value="1"/>
</dbReference>
<feature type="domain" description="Response regulatory" evidence="10">
    <location>
        <begin position="712"/>
        <end position="830"/>
    </location>
</feature>
<keyword evidence="13" id="KW-1185">Reference proteome</keyword>
<feature type="domain" description="Histidine kinase" evidence="9">
    <location>
        <begin position="453"/>
        <end position="673"/>
    </location>
</feature>
<dbReference type="InterPro" id="IPR036641">
    <property type="entry name" value="HPT_dom_sf"/>
</dbReference>
<feature type="signal peptide" evidence="8">
    <location>
        <begin position="1"/>
        <end position="23"/>
    </location>
</feature>
<feature type="modified residue" description="4-aspartylphosphate" evidence="6">
    <location>
        <position position="761"/>
    </location>
</feature>
<dbReference type="PRINTS" id="PR00344">
    <property type="entry name" value="BCTRLSENSOR"/>
</dbReference>
<keyword evidence="4" id="KW-0808">Transferase</keyword>
<dbReference type="InterPro" id="IPR005467">
    <property type="entry name" value="His_kinase_dom"/>
</dbReference>
<evidence type="ECO:0000256" key="4">
    <source>
        <dbReference type="ARBA" id="ARBA00022679"/>
    </source>
</evidence>
<keyword evidence="5" id="KW-0418">Kinase</keyword>
<dbReference type="PROSITE" id="PS50112">
    <property type="entry name" value="PAS"/>
    <property type="match status" value="1"/>
</dbReference>
<dbReference type="InterPro" id="IPR035965">
    <property type="entry name" value="PAS-like_dom_sf"/>
</dbReference>